<keyword evidence="5" id="KW-0653">Protein transport</keyword>
<dbReference type="GO" id="GO:0017056">
    <property type="term" value="F:structural constituent of nuclear pore"/>
    <property type="evidence" value="ECO:0007669"/>
    <property type="project" value="InterPro"/>
</dbReference>
<comment type="similarity">
    <text evidence="2">Belongs to the nucleoporin NSP1/NUP62 family.</text>
</comment>
<dbReference type="Gene3D" id="1.20.5.170">
    <property type="match status" value="1"/>
</dbReference>
<evidence type="ECO:0000256" key="2">
    <source>
        <dbReference type="ARBA" id="ARBA00005911"/>
    </source>
</evidence>
<dbReference type="EMBL" id="GECZ01001075">
    <property type="protein sequence ID" value="JAS68694.1"/>
    <property type="molecule type" value="Transcribed_RNA"/>
</dbReference>
<feature type="compositionally biased region" description="Polar residues" evidence="10">
    <location>
        <begin position="1"/>
        <end position="10"/>
    </location>
</feature>
<sequence>MSFSFGNTPKTTAAATLGSSTTPAAGGGFTLGTPTGSTLFGATPAGGGFSLGGAGDSKTPAQTATVKPVAAAAPLSSFSLSTPATTTSTPAFPSFGLTSTPATTTASSTPGFSFGTSTPAIATTTTSAPISFSLTPGSAASTTPSLKLGATTATTVATLTTTTTTSSAASAATSLGLPANITFVQLQETIKKWTDEFNEQEKIFMSQAAQINKWDNLLRSNSEKIMELNNEVAAMKLQQQQLNNELEFIQTQQRELEEVLAPLERQTADVPTNTDPEREHTYHMAETLDTQLKQMSEDLREIIENLNESSRTQDNSDPIVQIGRILNAHMNSLHWIDQMTLNIQNQLENVTKLHDTHRRENERLFRISYD</sequence>
<evidence type="ECO:0000256" key="7">
    <source>
        <dbReference type="ARBA" id="ARBA00023132"/>
    </source>
</evidence>
<feature type="region of interest" description="Disordered" evidence="10">
    <location>
        <begin position="1"/>
        <end position="30"/>
    </location>
</feature>
<feature type="coiled-coil region" evidence="9">
    <location>
        <begin position="211"/>
        <end position="312"/>
    </location>
</feature>
<reference evidence="12" key="1">
    <citation type="submission" date="2015-11" db="EMBL/GenBank/DDBJ databases">
        <title>De novo transcriptome assembly of four potential Pierce s Disease insect vectors from Arizona vineyards.</title>
        <authorList>
            <person name="Tassone E.E."/>
        </authorList>
    </citation>
    <scope>NUCLEOTIDE SEQUENCE</scope>
</reference>
<evidence type="ECO:0000256" key="8">
    <source>
        <dbReference type="ARBA" id="ARBA00023242"/>
    </source>
</evidence>
<feature type="compositionally biased region" description="Low complexity" evidence="10">
    <location>
        <begin position="11"/>
        <end position="24"/>
    </location>
</feature>
<evidence type="ECO:0000256" key="3">
    <source>
        <dbReference type="ARBA" id="ARBA00022448"/>
    </source>
</evidence>
<proteinExistence type="inferred from homology"/>
<dbReference type="PANTHER" id="PTHR12084">
    <property type="entry name" value="NUCLEAR PORE GLYCOPROTEIN P62-RELATED"/>
    <property type="match status" value="1"/>
</dbReference>
<feature type="domain" description="Nucleoporin NSP1-like C-terminal" evidence="11">
    <location>
        <begin position="173"/>
        <end position="272"/>
    </location>
</feature>
<keyword evidence="4" id="KW-0509">mRNA transport</keyword>
<evidence type="ECO:0000256" key="1">
    <source>
        <dbReference type="ARBA" id="ARBA00004567"/>
    </source>
</evidence>
<evidence type="ECO:0000256" key="5">
    <source>
        <dbReference type="ARBA" id="ARBA00022927"/>
    </source>
</evidence>
<dbReference type="InterPro" id="IPR026010">
    <property type="entry name" value="NSP1/NUP62"/>
</dbReference>
<evidence type="ECO:0000256" key="6">
    <source>
        <dbReference type="ARBA" id="ARBA00023010"/>
    </source>
</evidence>
<dbReference type="GO" id="GO:0044613">
    <property type="term" value="C:nuclear pore central transport channel"/>
    <property type="evidence" value="ECO:0007669"/>
    <property type="project" value="TreeGrafter"/>
</dbReference>
<protein>
    <recommendedName>
        <fullName evidence="11">Nucleoporin NSP1-like C-terminal domain-containing protein</fullName>
    </recommendedName>
</protein>
<keyword evidence="9" id="KW-0175">Coiled coil</keyword>
<dbReference type="AlphaFoldDB" id="A0A1B6H1X7"/>
<dbReference type="GO" id="GO:0051028">
    <property type="term" value="P:mRNA transport"/>
    <property type="evidence" value="ECO:0007669"/>
    <property type="project" value="UniProtKB-KW"/>
</dbReference>
<gene>
    <name evidence="12" type="ORF">g.20238</name>
</gene>
<keyword evidence="8" id="KW-0539">Nucleus</keyword>
<evidence type="ECO:0000256" key="4">
    <source>
        <dbReference type="ARBA" id="ARBA00022816"/>
    </source>
</evidence>
<name>A0A1B6H1X7_9HEMI</name>
<dbReference type="GO" id="GO:0006606">
    <property type="term" value="P:protein import into nucleus"/>
    <property type="evidence" value="ECO:0007669"/>
    <property type="project" value="TreeGrafter"/>
</dbReference>
<dbReference type="Pfam" id="PF05064">
    <property type="entry name" value="Nsp1_C"/>
    <property type="match status" value="1"/>
</dbReference>
<dbReference type="FunFam" id="1.20.5.170:FF:000040">
    <property type="entry name" value="Nuclear pore glycoprotein p62"/>
    <property type="match status" value="1"/>
</dbReference>
<dbReference type="InterPro" id="IPR007758">
    <property type="entry name" value="Nucleoporin_NSP1_C"/>
</dbReference>
<evidence type="ECO:0000259" key="11">
    <source>
        <dbReference type="Pfam" id="PF05064"/>
    </source>
</evidence>
<accession>A0A1B6H1X7</accession>
<dbReference type="GO" id="GO:0006405">
    <property type="term" value="P:RNA export from nucleus"/>
    <property type="evidence" value="ECO:0007669"/>
    <property type="project" value="TreeGrafter"/>
</dbReference>
<keyword evidence="3" id="KW-0813">Transport</keyword>
<organism evidence="12">
    <name type="scientific">Cuerna arida</name>
    <dbReference type="NCBI Taxonomy" id="1464854"/>
    <lineage>
        <taxon>Eukaryota</taxon>
        <taxon>Metazoa</taxon>
        <taxon>Ecdysozoa</taxon>
        <taxon>Arthropoda</taxon>
        <taxon>Hexapoda</taxon>
        <taxon>Insecta</taxon>
        <taxon>Pterygota</taxon>
        <taxon>Neoptera</taxon>
        <taxon>Paraneoptera</taxon>
        <taxon>Hemiptera</taxon>
        <taxon>Auchenorrhyncha</taxon>
        <taxon>Membracoidea</taxon>
        <taxon>Cicadellidae</taxon>
        <taxon>Cicadellinae</taxon>
        <taxon>Proconiini</taxon>
        <taxon>Cuerna</taxon>
    </lineage>
</organism>
<keyword evidence="7" id="KW-0906">Nuclear pore complex</keyword>
<dbReference type="PANTHER" id="PTHR12084:SF0">
    <property type="entry name" value="NUCLEAR PORE GLYCOPROTEIN P62"/>
    <property type="match status" value="1"/>
</dbReference>
<evidence type="ECO:0000256" key="10">
    <source>
        <dbReference type="SAM" id="MobiDB-lite"/>
    </source>
</evidence>
<evidence type="ECO:0000313" key="12">
    <source>
        <dbReference type="EMBL" id="JAS68694.1"/>
    </source>
</evidence>
<dbReference type="GO" id="GO:0005543">
    <property type="term" value="F:phospholipid binding"/>
    <property type="evidence" value="ECO:0007669"/>
    <property type="project" value="TreeGrafter"/>
</dbReference>
<keyword evidence="6" id="KW-0811">Translocation</keyword>
<evidence type="ECO:0000256" key="9">
    <source>
        <dbReference type="SAM" id="Coils"/>
    </source>
</evidence>
<comment type="subcellular location">
    <subcellularLocation>
        <location evidence="1">Nucleus</location>
        <location evidence="1">Nuclear pore complex</location>
    </subcellularLocation>
</comment>